<reference evidence="1 2" key="1">
    <citation type="submission" date="2017-10" db="EMBL/GenBank/DDBJ databases">
        <title>Paenichitinophaga pekingensis gen. nov., sp. nov., isolated from activated sludge.</title>
        <authorList>
            <person name="Jin D."/>
            <person name="Kong X."/>
            <person name="Deng Y."/>
            <person name="Bai Z."/>
        </authorList>
    </citation>
    <scope>NUCLEOTIDE SEQUENCE [LARGE SCALE GENOMIC DNA]</scope>
    <source>
        <strain evidence="1 2">13</strain>
    </source>
</reference>
<protein>
    <recommendedName>
        <fullName evidence="3">WYL domain-containing protein</fullName>
    </recommendedName>
</protein>
<keyword evidence="2" id="KW-1185">Reference proteome</keyword>
<sequence length="111" mass="12507">MYSTLHLLHMAIAERKPVEFDYSVPGAAPGKRIGHPHAVFSTSQGHIHVDIYKISGACTDPSDALPIWKEYRIEFISNMVLLEHEPFEIAPSFNMEANKYEKIIDAVGLKK</sequence>
<gene>
    <name evidence="1" type="ORF">COR50_00675</name>
</gene>
<evidence type="ECO:0000313" key="2">
    <source>
        <dbReference type="Proteomes" id="UP000220133"/>
    </source>
</evidence>
<accession>A0A291QP62</accession>
<organism evidence="1 2">
    <name type="scientific">Chitinophaga caeni</name>
    <dbReference type="NCBI Taxonomy" id="2029983"/>
    <lineage>
        <taxon>Bacteria</taxon>
        <taxon>Pseudomonadati</taxon>
        <taxon>Bacteroidota</taxon>
        <taxon>Chitinophagia</taxon>
        <taxon>Chitinophagales</taxon>
        <taxon>Chitinophagaceae</taxon>
        <taxon>Chitinophaga</taxon>
    </lineage>
</organism>
<proteinExistence type="predicted"/>
<evidence type="ECO:0008006" key="3">
    <source>
        <dbReference type="Google" id="ProtNLM"/>
    </source>
</evidence>
<dbReference type="AlphaFoldDB" id="A0A291QP62"/>
<name>A0A291QP62_9BACT</name>
<dbReference type="RefSeq" id="WP_098192179.1">
    <property type="nucleotide sequence ID" value="NZ_CP023777.1"/>
</dbReference>
<dbReference type="Proteomes" id="UP000220133">
    <property type="component" value="Chromosome"/>
</dbReference>
<dbReference type="OrthoDB" id="1495071at2"/>
<dbReference type="EMBL" id="CP023777">
    <property type="protein sequence ID" value="ATL45789.1"/>
    <property type="molecule type" value="Genomic_DNA"/>
</dbReference>
<evidence type="ECO:0000313" key="1">
    <source>
        <dbReference type="EMBL" id="ATL45789.1"/>
    </source>
</evidence>
<dbReference type="KEGG" id="cbae:COR50_00675"/>